<feature type="signal peptide" evidence="4">
    <location>
        <begin position="1"/>
        <end position="19"/>
    </location>
</feature>
<protein>
    <recommendedName>
        <fullName evidence="2">alkaline phosphatase</fullName>
        <ecNumber evidence="2">3.1.3.1</ecNumber>
    </recommendedName>
</protein>
<dbReference type="InterPro" id="IPR017850">
    <property type="entry name" value="Alkaline_phosphatase_core_sf"/>
</dbReference>
<accession>A0ABV0TD06</accession>
<reference evidence="5 6" key="1">
    <citation type="submission" date="2021-06" db="EMBL/GenBank/DDBJ databases">
        <authorList>
            <person name="Palmer J.M."/>
        </authorList>
    </citation>
    <scope>NUCLEOTIDE SEQUENCE [LARGE SCALE GENOMIC DNA]</scope>
    <source>
        <strain evidence="6">if_2019</strain>
        <tissue evidence="5">Muscle</tissue>
    </source>
</reference>
<dbReference type="InterPro" id="IPR001952">
    <property type="entry name" value="Alkaline_phosphatase"/>
</dbReference>
<dbReference type="Pfam" id="PF00245">
    <property type="entry name" value="Alk_phosphatase"/>
    <property type="match status" value="1"/>
</dbReference>
<feature type="chain" id="PRO_5045688751" description="alkaline phosphatase" evidence="4">
    <location>
        <begin position="20"/>
        <end position="141"/>
    </location>
</feature>
<dbReference type="Gene3D" id="3.40.720.10">
    <property type="entry name" value="Alkaline Phosphatase, subunit A"/>
    <property type="match status" value="1"/>
</dbReference>
<proteinExistence type="predicted"/>
<keyword evidence="3" id="KW-0336">GPI-anchor</keyword>
<dbReference type="PANTHER" id="PTHR11596:SF90">
    <property type="entry name" value="ALKALINE PHOSPHATASE"/>
    <property type="match status" value="1"/>
</dbReference>
<name>A0ABV0TD06_9TELE</name>
<dbReference type="SUPFAM" id="SSF53649">
    <property type="entry name" value="Alkaline phosphatase-like"/>
    <property type="match status" value="1"/>
</dbReference>
<keyword evidence="6" id="KW-1185">Reference proteome</keyword>
<dbReference type="PROSITE" id="PS51257">
    <property type="entry name" value="PROKAR_LIPOPROTEIN"/>
    <property type="match status" value="1"/>
</dbReference>
<evidence type="ECO:0000313" key="6">
    <source>
        <dbReference type="Proteomes" id="UP001482620"/>
    </source>
</evidence>
<evidence type="ECO:0000256" key="4">
    <source>
        <dbReference type="SAM" id="SignalP"/>
    </source>
</evidence>
<dbReference type="Proteomes" id="UP001482620">
    <property type="component" value="Unassembled WGS sequence"/>
</dbReference>
<dbReference type="EMBL" id="JAHRIQ010028288">
    <property type="protein sequence ID" value="MEQ2230694.1"/>
    <property type="molecule type" value="Genomic_DNA"/>
</dbReference>
<evidence type="ECO:0000313" key="5">
    <source>
        <dbReference type="EMBL" id="MEQ2230694.1"/>
    </source>
</evidence>
<comment type="caution">
    <text evidence="5">The sequence shown here is derived from an EMBL/GenBank/DDBJ whole genome shotgun (WGS) entry which is preliminary data.</text>
</comment>
<evidence type="ECO:0000256" key="3">
    <source>
        <dbReference type="ARBA" id="ARBA00022622"/>
    </source>
</evidence>
<keyword evidence="4" id="KW-0732">Signal</keyword>
<dbReference type="PANTHER" id="PTHR11596">
    <property type="entry name" value="ALKALINE PHOSPHATASE"/>
    <property type="match status" value="1"/>
</dbReference>
<keyword evidence="3" id="KW-0472">Membrane</keyword>
<keyword evidence="3" id="KW-0325">Glycoprotein</keyword>
<evidence type="ECO:0000256" key="1">
    <source>
        <dbReference type="ARBA" id="ARBA00004609"/>
    </source>
</evidence>
<evidence type="ECO:0000256" key="2">
    <source>
        <dbReference type="ARBA" id="ARBA00012647"/>
    </source>
</evidence>
<gene>
    <name evidence="5" type="ORF">ILYODFUR_032075</name>
</gene>
<sequence>MKTSGLLITCSCLIFGCMGKPQFPEQEKDPNFWNRWAQQTLNNAMTLQNLNKNKAKNLILFLGDGMGVPTVTAARILKGQLSGHSGEETQLEMDKFPFVSLAKLGDIFWLYDCTRKDLRSCFCPHSVRKEAAAAWHRMLSK</sequence>
<dbReference type="EC" id="3.1.3.1" evidence="2"/>
<keyword evidence="3" id="KW-0449">Lipoprotein</keyword>
<organism evidence="5 6">
    <name type="scientific">Ilyodon furcidens</name>
    <name type="common">goldbreast splitfin</name>
    <dbReference type="NCBI Taxonomy" id="33524"/>
    <lineage>
        <taxon>Eukaryota</taxon>
        <taxon>Metazoa</taxon>
        <taxon>Chordata</taxon>
        <taxon>Craniata</taxon>
        <taxon>Vertebrata</taxon>
        <taxon>Euteleostomi</taxon>
        <taxon>Actinopterygii</taxon>
        <taxon>Neopterygii</taxon>
        <taxon>Teleostei</taxon>
        <taxon>Neoteleostei</taxon>
        <taxon>Acanthomorphata</taxon>
        <taxon>Ovalentaria</taxon>
        <taxon>Atherinomorphae</taxon>
        <taxon>Cyprinodontiformes</taxon>
        <taxon>Goodeidae</taxon>
        <taxon>Ilyodon</taxon>
    </lineage>
</organism>
<comment type="subcellular location">
    <subcellularLocation>
        <location evidence="1">Cell membrane</location>
        <topology evidence="1">Lipid-anchor</topology>
        <topology evidence="1">GPI-anchor</topology>
    </subcellularLocation>
</comment>